<accession>A0A9R1XSH5</accession>
<evidence type="ECO:0000259" key="1">
    <source>
        <dbReference type="Pfam" id="PF24926"/>
    </source>
</evidence>
<sequence length="153" mass="17824">MTSASHGNLHITKRKEDKDDHLKVVLKDDIISFEIKIVGPDFILSYGRFMKKDRKFLELLFIVQADGKKIVDPIDLVNRRPDIELVVANPGRWLVFYNIPVALKLPNIDIFLAEISRHLIGGREWEVYRVLSNEGRKLLMVDVLLEKKNFIMR</sequence>
<reference evidence="2 3" key="1">
    <citation type="journal article" date="2017" name="Nat. Commun.">
        <title>Genome assembly with in vitro proximity ligation data and whole-genome triplication in lettuce.</title>
        <authorList>
            <person name="Reyes-Chin-Wo S."/>
            <person name="Wang Z."/>
            <person name="Yang X."/>
            <person name="Kozik A."/>
            <person name="Arikit S."/>
            <person name="Song C."/>
            <person name="Xia L."/>
            <person name="Froenicke L."/>
            <person name="Lavelle D.O."/>
            <person name="Truco M.J."/>
            <person name="Xia R."/>
            <person name="Zhu S."/>
            <person name="Xu C."/>
            <person name="Xu H."/>
            <person name="Xu X."/>
            <person name="Cox K."/>
            <person name="Korf I."/>
            <person name="Meyers B.C."/>
            <person name="Michelmore R.W."/>
        </authorList>
    </citation>
    <scope>NUCLEOTIDE SEQUENCE [LARGE SCALE GENOMIC DNA]</scope>
    <source>
        <strain evidence="3">cv. Salinas</strain>
        <tissue evidence="2">Seedlings</tissue>
    </source>
</reference>
<organism evidence="2 3">
    <name type="scientific">Lactuca sativa</name>
    <name type="common">Garden lettuce</name>
    <dbReference type="NCBI Taxonomy" id="4236"/>
    <lineage>
        <taxon>Eukaryota</taxon>
        <taxon>Viridiplantae</taxon>
        <taxon>Streptophyta</taxon>
        <taxon>Embryophyta</taxon>
        <taxon>Tracheophyta</taxon>
        <taxon>Spermatophyta</taxon>
        <taxon>Magnoliopsida</taxon>
        <taxon>eudicotyledons</taxon>
        <taxon>Gunneridae</taxon>
        <taxon>Pentapetalae</taxon>
        <taxon>asterids</taxon>
        <taxon>campanulids</taxon>
        <taxon>Asterales</taxon>
        <taxon>Asteraceae</taxon>
        <taxon>Cichorioideae</taxon>
        <taxon>Cichorieae</taxon>
        <taxon>Lactucinae</taxon>
        <taxon>Lactuca</taxon>
    </lineage>
</organism>
<comment type="caution">
    <text evidence="2">The sequence shown here is derived from an EMBL/GenBank/DDBJ whole genome shotgun (WGS) entry which is preliminary data.</text>
</comment>
<proteinExistence type="predicted"/>
<protein>
    <recommendedName>
        <fullName evidence="1">ACT domain-containing protein</fullName>
    </recommendedName>
</protein>
<dbReference type="Proteomes" id="UP000235145">
    <property type="component" value="Unassembled WGS sequence"/>
</dbReference>
<dbReference type="EMBL" id="NBSK02000001">
    <property type="protein sequence ID" value="KAJ0225820.1"/>
    <property type="molecule type" value="Genomic_DNA"/>
</dbReference>
<name>A0A9R1XSH5_LACSA</name>
<dbReference type="AlphaFoldDB" id="A0A9R1XSH5"/>
<evidence type="ECO:0000313" key="3">
    <source>
        <dbReference type="Proteomes" id="UP000235145"/>
    </source>
</evidence>
<gene>
    <name evidence="2" type="ORF">LSAT_V11C100046000</name>
</gene>
<evidence type="ECO:0000313" key="2">
    <source>
        <dbReference type="EMBL" id="KAJ0225820.1"/>
    </source>
</evidence>
<dbReference type="Pfam" id="PF24926">
    <property type="entry name" value="ACT_ACR9_C"/>
    <property type="match status" value="1"/>
</dbReference>
<keyword evidence="3" id="KW-1185">Reference proteome</keyword>
<feature type="domain" description="ACT" evidence="1">
    <location>
        <begin position="84"/>
        <end position="139"/>
    </location>
</feature>
<dbReference type="InterPro" id="IPR056805">
    <property type="entry name" value="ACT_ACR9/10_C"/>
</dbReference>